<keyword evidence="3 7" id="KW-0812">Transmembrane</keyword>
<feature type="transmembrane region" description="Helical" evidence="7">
    <location>
        <begin position="94"/>
        <end position="116"/>
    </location>
</feature>
<feature type="transmembrane region" description="Helical" evidence="7">
    <location>
        <begin position="227"/>
        <end position="245"/>
    </location>
</feature>
<keyword evidence="4 7" id="KW-1133">Transmembrane helix</keyword>
<evidence type="ECO:0000256" key="5">
    <source>
        <dbReference type="ARBA" id="ARBA00023065"/>
    </source>
</evidence>
<dbReference type="GO" id="GO:0016020">
    <property type="term" value="C:membrane"/>
    <property type="evidence" value="ECO:0007669"/>
    <property type="project" value="UniProtKB-SubCell"/>
</dbReference>
<evidence type="ECO:0000313" key="9">
    <source>
        <dbReference type="EMBL" id="AJK46610.1"/>
    </source>
</evidence>
<dbReference type="GO" id="GO:0015297">
    <property type="term" value="F:antiporter activity"/>
    <property type="evidence" value="ECO:0007669"/>
    <property type="project" value="InterPro"/>
</dbReference>
<dbReference type="PANTHER" id="PTHR32468">
    <property type="entry name" value="CATION/H + ANTIPORTER"/>
    <property type="match status" value="1"/>
</dbReference>
<reference evidence="10" key="1">
    <citation type="submission" date="2011-03" db="EMBL/GenBank/DDBJ databases">
        <authorList>
            <person name="Voget S."/>
            <person name="Streit W.R."/>
            <person name="Jaeger K.E."/>
            <person name="Daniel R."/>
        </authorList>
    </citation>
    <scope>NUCLEOTIDE SEQUENCE [LARGE SCALE GENOMIC DNA]</scope>
    <source>
        <strain evidence="10">PG1</strain>
    </source>
</reference>
<feature type="transmembrane region" description="Helical" evidence="7">
    <location>
        <begin position="371"/>
        <end position="391"/>
    </location>
</feature>
<evidence type="ECO:0000259" key="8">
    <source>
        <dbReference type="Pfam" id="PF00999"/>
    </source>
</evidence>
<dbReference type="AlphaFoldDB" id="A0A0B6RZU1"/>
<dbReference type="PANTHER" id="PTHR32468:SF0">
    <property type="entry name" value="K(+)_H(+) ANTIPORTER 1"/>
    <property type="match status" value="1"/>
</dbReference>
<feature type="transmembrane region" description="Helical" evidence="7">
    <location>
        <begin position="193"/>
        <end position="215"/>
    </location>
</feature>
<dbReference type="Gene3D" id="1.20.1530.20">
    <property type="match status" value="1"/>
</dbReference>
<sequence length="406" mass="43176">MWLIQVALVVLVCNGCGVIAERMGQCRVIGEIAGGILLGPLALGFVTPSLYHELFAPGTTSAVSQFGEIGLALLMFEIGLDVRLPSQRALLGPVLIAVPGMLLPFGGGLAVGWFAHDAIAPQQPFWPFVLFCGVALSVSAVPVMARIVTDLNLTRHPAAASALSAAMVGDLLGWCALSLIIGFSRHDAGWRALGINLALLAAYVGLLVVAARGVLLRAVERSLAQGWSRYTVVALACAVLVSGWITSRLGFHSAFGALLIGMLLRRVPGVREQFDRLLGGFLHTILMPIFFACAGLSLQFFDFTAHSQWLWLMAFIVAGFAGKYLGVLLAARATGHARADSTLIATLMNARGLMELIFLSIGLQLRILPQNVYTMLVIFALFTTCVTAPLLRRRMRPVAAGATGSA</sequence>
<evidence type="ECO:0000313" key="10">
    <source>
        <dbReference type="Proteomes" id="UP000031838"/>
    </source>
</evidence>
<dbReference type="KEGG" id="bgp:BGL_1c21010"/>
<feature type="domain" description="Cation/H+ exchanger transmembrane" evidence="8">
    <location>
        <begin position="15"/>
        <end position="391"/>
    </location>
</feature>
<feature type="transmembrane region" description="Helical" evidence="7">
    <location>
        <begin position="63"/>
        <end position="82"/>
    </location>
</feature>
<evidence type="ECO:0000256" key="6">
    <source>
        <dbReference type="ARBA" id="ARBA00023136"/>
    </source>
</evidence>
<organism evidence="9 10">
    <name type="scientific">Burkholderia plantarii</name>
    <dbReference type="NCBI Taxonomy" id="41899"/>
    <lineage>
        <taxon>Bacteria</taxon>
        <taxon>Pseudomonadati</taxon>
        <taxon>Pseudomonadota</taxon>
        <taxon>Betaproteobacteria</taxon>
        <taxon>Burkholderiales</taxon>
        <taxon>Burkholderiaceae</taxon>
        <taxon>Burkholderia</taxon>
    </lineage>
</organism>
<feature type="transmembrane region" description="Helical" evidence="7">
    <location>
        <begin position="343"/>
        <end position="365"/>
    </location>
</feature>
<feature type="transmembrane region" description="Helical" evidence="7">
    <location>
        <begin position="251"/>
        <end position="268"/>
    </location>
</feature>
<dbReference type="EMBL" id="CP002580">
    <property type="protein sequence ID" value="AJK46610.1"/>
    <property type="molecule type" value="Genomic_DNA"/>
</dbReference>
<keyword evidence="10" id="KW-1185">Reference proteome</keyword>
<keyword evidence="5" id="KW-0406">Ion transport</keyword>
<evidence type="ECO:0000256" key="1">
    <source>
        <dbReference type="ARBA" id="ARBA00004141"/>
    </source>
</evidence>
<feature type="transmembrane region" description="Helical" evidence="7">
    <location>
        <begin position="128"/>
        <end position="148"/>
    </location>
</feature>
<reference evidence="9 10" key="2">
    <citation type="journal article" date="2016" name="Appl. Microbiol. Biotechnol.">
        <title>Mutations improving production and secretion of extracellular lipase by Burkholderia glumae PG1.</title>
        <authorList>
            <person name="Knapp A."/>
            <person name="Voget S."/>
            <person name="Gao R."/>
            <person name="Zaburannyi N."/>
            <person name="Krysciak D."/>
            <person name="Breuer M."/>
            <person name="Hauer B."/>
            <person name="Streit W.R."/>
            <person name="Muller R."/>
            <person name="Daniel R."/>
            <person name="Jaeger K.E."/>
        </authorList>
    </citation>
    <scope>NUCLEOTIDE SEQUENCE [LARGE SCALE GENOMIC DNA]</scope>
    <source>
        <strain evidence="9 10">PG1</strain>
    </source>
</reference>
<comment type="subcellular location">
    <subcellularLocation>
        <location evidence="1">Membrane</location>
        <topology evidence="1">Multi-pass membrane protein</topology>
    </subcellularLocation>
</comment>
<feature type="transmembrane region" description="Helical" evidence="7">
    <location>
        <begin position="309"/>
        <end position="331"/>
    </location>
</feature>
<dbReference type="Proteomes" id="UP000031838">
    <property type="component" value="Chromosome 1"/>
</dbReference>
<dbReference type="HOGENOM" id="CLU_005126_7_0_4"/>
<keyword evidence="2" id="KW-0813">Transport</keyword>
<gene>
    <name evidence="9" type="ORF">BGL_1c21010</name>
</gene>
<keyword evidence="6 7" id="KW-0472">Membrane</keyword>
<dbReference type="Pfam" id="PF00999">
    <property type="entry name" value="Na_H_Exchanger"/>
    <property type="match status" value="1"/>
</dbReference>
<feature type="transmembrane region" description="Helical" evidence="7">
    <location>
        <begin position="160"/>
        <end position="181"/>
    </location>
</feature>
<dbReference type="InterPro" id="IPR050794">
    <property type="entry name" value="CPA2_transporter"/>
</dbReference>
<dbReference type="GO" id="GO:1902600">
    <property type="term" value="P:proton transmembrane transport"/>
    <property type="evidence" value="ECO:0007669"/>
    <property type="project" value="InterPro"/>
</dbReference>
<feature type="transmembrane region" description="Helical" evidence="7">
    <location>
        <begin position="280"/>
        <end position="303"/>
    </location>
</feature>
<evidence type="ECO:0000256" key="4">
    <source>
        <dbReference type="ARBA" id="ARBA00022989"/>
    </source>
</evidence>
<dbReference type="InterPro" id="IPR006153">
    <property type="entry name" value="Cation/H_exchanger_TM"/>
</dbReference>
<name>A0A0B6RZU1_BURPL</name>
<evidence type="ECO:0000256" key="2">
    <source>
        <dbReference type="ARBA" id="ARBA00022448"/>
    </source>
</evidence>
<accession>A0A0B6RZU1</accession>
<dbReference type="RefSeq" id="WP_042625068.1">
    <property type="nucleotide sequence ID" value="NZ_CP002580.1"/>
</dbReference>
<evidence type="ECO:0000256" key="7">
    <source>
        <dbReference type="SAM" id="Phobius"/>
    </source>
</evidence>
<evidence type="ECO:0000256" key="3">
    <source>
        <dbReference type="ARBA" id="ARBA00022692"/>
    </source>
</evidence>
<proteinExistence type="predicted"/>
<feature type="transmembrane region" description="Helical" evidence="7">
    <location>
        <begin position="32"/>
        <end position="51"/>
    </location>
</feature>
<dbReference type="InterPro" id="IPR038770">
    <property type="entry name" value="Na+/solute_symporter_sf"/>
</dbReference>
<protein>
    <submittedName>
        <fullName evidence="9">Transporter, monovalent cation:protonantiporter-2 (CPA2) family protein</fullName>
    </submittedName>
</protein>